<dbReference type="EMBL" id="QLTA01000010">
    <property type="protein sequence ID" value="RAR84687.1"/>
    <property type="molecule type" value="Genomic_DNA"/>
</dbReference>
<dbReference type="Pfam" id="PF05593">
    <property type="entry name" value="RHS_repeat"/>
    <property type="match status" value="3"/>
</dbReference>
<dbReference type="PANTHER" id="PTHR32305:SF15">
    <property type="entry name" value="PROTEIN RHSA-RELATED"/>
    <property type="match status" value="1"/>
</dbReference>
<dbReference type="InterPro" id="IPR006530">
    <property type="entry name" value="YD"/>
</dbReference>
<dbReference type="PANTHER" id="PTHR32305">
    <property type="match status" value="1"/>
</dbReference>
<dbReference type="RefSeq" id="WP_111876608.1">
    <property type="nucleotide sequence ID" value="NZ_CBCSGC010000003.1"/>
</dbReference>
<proteinExistence type="predicted"/>
<dbReference type="InterPro" id="IPR045351">
    <property type="entry name" value="DUF6531"/>
</dbReference>
<dbReference type="InterPro" id="IPR031325">
    <property type="entry name" value="RHS_repeat"/>
</dbReference>
<protein>
    <submittedName>
        <fullName evidence="3">YD repeat-containing protein</fullName>
    </submittedName>
</protein>
<reference evidence="3 4" key="1">
    <citation type="submission" date="2018-06" db="EMBL/GenBank/DDBJ databases">
        <title>Genomic Encyclopedia of Archaeal and Bacterial Type Strains, Phase II (KMG-II): from individual species to whole genera.</title>
        <authorList>
            <person name="Goeker M."/>
        </authorList>
    </citation>
    <scope>NUCLEOTIDE SEQUENCE [LARGE SCALE GENOMIC DNA]</scope>
    <source>
        <strain evidence="3 4">CFPB 3232</strain>
    </source>
</reference>
<name>A0A328ZPD0_9BURK</name>
<dbReference type="InterPro" id="IPR050708">
    <property type="entry name" value="T6SS_VgrG/RHS"/>
</dbReference>
<evidence type="ECO:0000259" key="2">
    <source>
        <dbReference type="Pfam" id="PF20148"/>
    </source>
</evidence>
<organism evidence="3 4">
    <name type="scientific">Paracidovorax anthurii</name>
    <dbReference type="NCBI Taxonomy" id="78229"/>
    <lineage>
        <taxon>Bacteria</taxon>
        <taxon>Pseudomonadati</taxon>
        <taxon>Pseudomonadota</taxon>
        <taxon>Betaproteobacteria</taxon>
        <taxon>Burkholderiales</taxon>
        <taxon>Comamonadaceae</taxon>
        <taxon>Paracidovorax</taxon>
    </lineage>
</organism>
<dbReference type="OrthoDB" id="6904246at2"/>
<keyword evidence="4" id="KW-1185">Reference proteome</keyword>
<evidence type="ECO:0000313" key="3">
    <source>
        <dbReference type="EMBL" id="RAR84687.1"/>
    </source>
</evidence>
<feature type="domain" description="DUF6531" evidence="2">
    <location>
        <begin position="45"/>
        <end position="111"/>
    </location>
</feature>
<feature type="region of interest" description="Disordered" evidence="1">
    <location>
        <begin position="449"/>
        <end position="471"/>
    </location>
</feature>
<dbReference type="Pfam" id="PF20148">
    <property type="entry name" value="DUF6531"/>
    <property type="match status" value="1"/>
</dbReference>
<dbReference type="AlphaFoldDB" id="A0A328ZPD0"/>
<dbReference type="NCBIfam" id="TIGR01643">
    <property type="entry name" value="YD_repeat_2x"/>
    <property type="match status" value="2"/>
</dbReference>
<sequence>MRTRDAVFSALWAVPLAIAAQEVIPDFYKDPGIYPNRDYVNQGFGEHVDPFTGSLQLHYVDMHLPGNGKFDLKIIRSYNSASVEPTNPATHESLAGVGWNIHFGRVLKSRETTLCGNKNAQSVADNPVLELPDGSRQLLAFTGSTSPLMLTTQRWRADCITSGAGGLLVTSPGGTQYQMTQLVNVGSGVNPVYAWFTTRITDRNGNSATIAYAAEASPQISGVTTSDGRSVGFSYADSGLASRRITAISSAGQTFSYGYQAISGYTGKYHLTAVTRPGGTAWNYEYNGNLNSAPGSHVVRRVMHPEGGSIAYTYGFVYFDNQANPASRSTVVTGKTRSTGGTWSFSYAPGAPGSYDTTTVNAPDGTTVYRHIGPNYSSSGTVWMVGLLASKAIGGLQTETYTWGKQKISSENNFRPGAFVLKVDAGEVNAPLLTQKTIVRDGASHTTSYSGFDGYGNPGTVTESGPQSGNRTSQLTYYVNPSKWILHQLQNDNRSGAQVSRTFDANGNMTSITRDGVTTRHAYDSQGNIASTTFPRGVTHTYGSYKRGIAQAEQQPEGISISRTVSDAGNVTSETNGGGQTFGYAYDGLNRLISVAYPTGNPVTLSYGAASRIVGRGMLSETTQYDGFGNAISINTGGIVRSFAVDALGRKVFESNPGTSAGTAYQYDVLGRPVRIANADGTARMISYGAGTQTVTDERGKATTHVYRAYGDPDRRFLMAVSTAEPATNLTIARNSRDLVTDIVQAGVMRSYGYNGNYYLSSATHPESGTTSYGRDAAGNMTSRSAGTLGTIAYTYDGQNRLRSITYPGSTGNVAHAYDGAHRLMNTSSPDASRSFAYDGNGNIVQENLNTAGISWSARYGYDGNDRLTSITYPRSGSTVTYGLDGLGRPTSVSGYVNSVAYWPSGQIQRIAYANGVQSDYGQHPRLWASSFATSRSGSYFHQSAYTYDGAGNLMGISDSVDPQYTRMLGYDGVNRLTTLSTPNGSGTIAYSGSGNITSQRVGSEQLNYQYDGSNRLTALNAVPGELSTTYAYDATGNLVAGAGRTFQYDAVPNLRCIDCGNPDARVQFEYDGDQKRTTILRGTTRTHEFHGVHGNLLADYTPGTPGKLTEYIYLHGKRIAQKESTQ</sequence>
<feature type="compositionally biased region" description="Polar residues" evidence="1">
    <location>
        <begin position="459"/>
        <end position="471"/>
    </location>
</feature>
<evidence type="ECO:0000313" key="4">
    <source>
        <dbReference type="Proteomes" id="UP000248856"/>
    </source>
</evidence>
<dbReference type="Gene3D" id="2.180.10.10">
    <property type="entry name" value="RHS repeat-associated core"/>
    <property type="match status" value="3"/>
</dbReference>
<accession>A0A328ZPD0</accession>
<gene>
    <name evidence="3" type="ORF">AX018_101039</name>
</gene>
<comment type="caution">
    <text evidence="3">The sequence shown here is derived from an EMBL/GenBank/DDBJ whole genome shotgun (WGS) entry which is preliminary data.</text>
</comment>
<dbReference type="Proteomes" id="UP000248856">
    <property type="component" value="Unassembled WGS sequence"/>
</dbReference>
<evidence type="ECO:0000256" key="1">
    <source>
        <dbReference type="SAM" id="MobiDB-lite"/>
    </source>
</evidence>